<evidence type="ECO:0000259" key="4">
    <source>
        <dbReference type="Pfam" id="PF00294"/>
    </source>
</evidence>
<dbReference type="CDD" id="cd01168">
    <property type="entry name" value="adenosine_kinase"/>
    <property type="match status" value="1"/>
</dbReference>
<dbReference type="RefSeq" id="WP_298386667.1">
    <property type="nucleotide sequence ID" value="NZ_JBFSHR010000015.1"/>
</dbReference>
<dbReference type="GO" id="GO:0016301">
    <property type="term" value="F:kinase activity"/>
    <property type="evidence" value="ECO:0007669"/>
    <property type="project" value="UniProtKB-KW"/>
</dbReference>
<reference evidence="5 6" key="1">
    <citation type="submission" date="2024-07" db="EMBL/GenBank/DDBJ databases">
        <title>Draft Genome Sequence of Ferrimicrobium acidiphilum Strain YE2023, Isolated from a Pulp of Bioleach Reactor.</title>
        <authorList>
            <person name="Elkina Y.A."/>
            <person name="Bulaeva A.G."/>
            <person name="Beletsky A.V."/>
            <person name="Mardanov A.V."/>
        </authorList>
    </citation>
    <scope>NUCLEOTIDE SEQUENCE [LARGE SCALE GENOMIC DNA]</scope>
    <source>
        <strain evidence="5 6">YE2023</strain>
    </source>
</reference>
<feature type="domain" description="Carbohydrate kinase PfkB" evidence="4">
    <location>
        <begin position="52"/>
        <end position="316"/>
    </location>
</feature>
<dbReference type="SUPFAM" id="SSF53613">
    <property type="entry name" value="Ribokinase-like"/>
    <property type="match status" value="1"/>
</dbReference>
<comment type="similarity">
    <text evidence="1">Belongs to the carbohydrate kinase PfkB family.</text>
</comment>
<accession>A0ABV3Y1D7</accession>
<dbReference type="EMBL" id="JBFSHR010000015">
    <property type="protein sequence ID" value="MEX6429382.1"/>
    <property type="molecule type" value="Genomic_DNA"/>
</dbReference>
<keyword evidence="3 5" id="KW-0418">Kinase</keyword>
<dbReference type="InterPro" id="IPR052700">
    <property type="entry name" value="Carb_kinase_PfkB-like"/>
</dbReference>
<dbReference type="Pfam" id="PF00294">
    <property type="entry name" value="PfkB"/>
    <property type="match status" value="1"/>
</dbReference>
<evidence type="ECO:0000256" key="3">
    <source>
        <dbReference type="ARBA" id="ARBA00022777"/>
    </source>
</evidence>
<proteinExistence type="inferred from homology"/>
<evidence type="ECO:0000313" key="5">
    <source>
        <dbReference type="EMBL" id="MEX6429382.1"/>
    </source>
</evidence>
<dbReference type="InterPro" id="IPR011611">
    <property type="entry name" value="PfkB_dom"/>
</dbReference>
<evidence type="ECO:0000256" key="1">
    <source>
        <dbReference type="ARBA" id="ARBA00010688"/>
    </source>
</evidence>
<evidence type="ECO:0000313" key="6">
    <source>
        <dbReference type="Proteomes" id="UP001560267"/>
    </source>
</evidence>
<evidence type="ECO:0000256" key="2">
    <source>
        <dbReference type="ARBA" id="ARBA00022679"/>
    </source>
</evidence>
<dbReference type="Gene3D" id="3.40.1190.20">
    <property type="match status" value="1"/>
</dbReference>
<keyword evidence="2" id="KW-0808">Transferase</keyword>
<protein>
    <submittedName>
        <fullName evidence="5">Adenosine kinase</fullName>
    </submittedName>
</protein>
<organism evidence="5 6">
    <name type="scientific">Ferrimicrobium acidiphilum</name>
    <dbReference type="NCBI Taxonomy" id="121039"/>
    <lineage>
        <taxon>Bacteria</taxon>
        <taxon>Bacillati</taxon>
        <taxon>Actinomycetota</taxon>
        <taxon>Acidimicrobiia</taxon>
        <taxon>Acidimicrobiales</taxon>
        <taxon>Acidimicrobiaceae</taxon>
        <taxon>Ferrimicrobium</taxon>
    </lineage>
</organism>
<keyword evidence="6" id="KW-1185">Reference proteome</keyword>
<dbReference type="InterPro" id="IPR029056">
    <property type="entry name" value="Ribokinase-like"/>
</dbReference>
<gene>
    <name evidence="5" type="ORF">AB6A68_05955</name>
</gene>
<dbReference type="InterPro" id="IPR002173">
    <property type="entry name" value="Carboh/pur_kinase_PfkB_CS"/>
</dbReference>
<comment type="caution">
    <text evidence="5">The sequence shown here is derived from an EMBL/GenBank/DDBJ whole genome shotgun (WGS) entry which is preliminary data.</text>
</comment>
<dbReference type="PANTHER" id="PTHR43320:SF3">
    <property type="entry name" value="CARBOHYDRATE KINASE PFKB DOMAIN-CONTAINING PROTEIN"/>
    <property type="match status" value="1"/>
</dbReference>
<dbReference type="Proteomes" id="UP001560267">
    <property type="component" value="Unassembled WGS sequence"/>
</dbReference>
<dbReference type="PANTHER" id="PTHR43320">
    <property type="entry name" value="SUGAR KINASE"/>
    <property type="match status" value="1"/>
</dbReference>
<name>A0ABV3Y1D7_9ACTN</name>
<dbReference type="PROSITE" id="PS00584">
    <property type="entry name" value="PFKB_KINASES_2"/>
    <property type="match status" value="1"/>
</dbReference>
<sequence length="334" mass="35628">MKPITVLGFGSAIVDASISVNDAKLRELGLTKGSMQLVSWEEQQRILDAISGDWERHGGGSIANSLVGLALLGVDTAIYTAVGADSDGALFAQDLADVGVEVVLSEQEYHSGTGRCIVLVTDDGQRTMLTYLGASQELAVELFPFKLTTGTPFLFIEGYLLDVPGLGERLFALARTARRYGTKVIFSLSDAGLVERHLPALHRALPDSIDYLLANGEEASAFTRRSDLDQIVEALTSMRFAGAVTLGERGALYFGDGNYEYLEVPSYAEPLDTTGAGDLFAAGFIAGLVHGLTPHDTLRLGQSLAAEIIAHPGARPRSDLGTWLAEHESDLANT</sequence>